<dbReference type="EMBL" id="JANQDX010000011">
    <property type="protein sequence ID" value="KAL0915796.1"/>
    <property type="molecule type" value="Genomic_DNA"/>
</dbReference>
<reference evidence="3 4" key="1">
    <citation type="journal article" date="2024" name="Plant Biotechnol. J.">
        <title>Dendrobium thyrsiflorum genome and its molecular insights into genes involved in important horticultural traits.</title>
        <authorList>
            <person name="Chen B."/>
            <person name="Wang J.Y."/>
            <person name="Zheng P.J."/>
            <person name="Li K.L."/>
            <person name="Liang Y.M."/>
            <person name="Chen X.F."/>
            <person name="Zhang C."/>
            <person name="Zhao X."/>
            <person name="He X."/>
            <person name="Zhang G.Q."/>
            <person name="Liu Z.J."/>
            <person name="Xu Q."/>
        </authorList>
    </citation>
    <scope>NUCLEOTIDE SEQUENCE [LARGE SCALE GENOMIC DNA]</scope>
    <source>
        <strain evidence="3">GZMU011</strain>
    </source>
</reference>
<evidence type="ECO:0000256" key="1">
    <source>
        <dbReference type="SAM" id="Coils"/>
    </source>
</evidence>
<evidence type="ECO:0000256" key="2">
    <source>
        <dbReference type="SAM" id="MobiDB-lite"/>
    </source>
</evidence>
<keyword evidence="4" id="KW-1185">Reference proteome</keyword>
<proteinExistence type="predicted"/>
<gene>
    <name evidence="3" type="ORF">M5K25_013252</name>
</gene>
<organism evidence="3 4">
    <name type="scientific">Dendrobium thyrsiflorum</name>
    <name type="common">Pinecone-like raceme dendrobium</name>
    <name type="synonym">Orchid</name>
    <dbReference type="NCBI Taxonomy" id="117978"/>
    <lineage>
        <taxon>Eukaryota</taxon>
        <taxon>Viridiplantae</taxon>
        <taxon>Streptophyta</taxon>
        <taxon>Embryophyta</taxon>
        <taxon>Tracheophyta</taxon>
        <taxon>Spermatophyta</taxon>
        <taxon>Magnoliopsida</taxon>
        <taxon>Liliopsida</taxon>
        <taxon>Asparagales</taxon>
        <taxon>Orchidaceae</taxon>
        <taxon>Epidendroideae</taxon>
        <taxon>Malaxideae</taxon>
        <taxon>Dendrobiinae</taxon>
        <taxon>Dendrobium</taxon>
    </lineage>
</organism>
<comment type="caution">
    <text evidence="3">The sequence shown here is derived from an EMBL/GenBank/DDBJ whole genome shotgun (WGS) entry which is preliminary data.</text>
</comment>
<evidence type="ECO:0000313" key="3">
    <source>
        <dbReference type="EMBL" id="KAL0915796.1"/>
    </source>
</evidence>
<feature type="region of interest" description="Disordered" evidence="2">
    <location>
        <begin position="152"/>
        <end position="174"/>
    </location>
</feature>
<accession>A0ABD0UST4</accession>
<keyword evidence="1" id="KW-0175">Coiled coil</keyword>
<dbReference type="Proteomes" id="UP001552299">
    <property type="component" value="Unassembled WGS sequence"/>
</dbReference>
<feature type="coiled-coil region" evidence="1">
    <location>
        <begin position="445"/>
        <end position="479"/>
    </location>
</feature>
<feature type="compositionally biased region" description="Polar residues" evidence="2">
    <location>
        <begin position="156"/>
        <end position="169"/>
    </location>
</feature>
<name>A0ABD0UST4_DENTH</name>
<dbReference type="AlphaFoldDB" id="A0ABD0UST4"/>
<protein>
    <submittedName>
        <fullName evidence="3">Uncharacterized protein</fullName>
    </submittedName>
</protein>
<sequence length="543" mass="62037">MVMASSDQSSCNDKRKRAVEVSPQPLVIRPSIFSRMTYPKAKEISERQELPVQPEIKEVMVVSPVQPTLPVQSVPYTPVLPASFPGKPNQFEIGTTSTAVFTRTQIRNRNRRIRRRRLREKKKKENEVMRENSPLLDGSRFHDFFATEEKDDFENMLTSPPRSPKTLNKLTPEERTRKCENQLREVVIRKMEGMNSQSLVPPLIEEDKSPIDYTIEVQPSSSNKQRLVRELAVIDDYGIESQARLTASEEILLLDDTISSPEVPSRPKVFDQTHRMVSWSSTSKTTKVEGPLRFRGLPKEGGSCIPFDEPWVPDYTLNSLLDDKSLGHTSKFAAPSILPSITVGHASSMVKEKEPMEVICYQESVPSPVNHWQPISERSIEKLMNDFRGSLCKMDKEDFDKDNDDFMDEELYGFNTGRSLSLPGDPHTDEFLEVEIKEGGNTALIQQLLQQLKSKDEYIMKLEKRMEEMTTTMTALIMQLVGSQQILAVEKLLANAEKRPKTTNVDDEMGIQRRKDFGYDLQSLSKDDLKEFISHHIEKRSLA</sequence>
<evidence type="ECO:0000313" key="4">
    <source>
        <dbReference type="Proteomes" id="UP001552299"/>
    </source>
</evidence>